<evidence type="ECO:0000313" key="3">
    <source>
        <dbReference type="Proteomes" id="UP000366872"/>
    </source>
</evidence>
<reference evidence="2 3" key="1">
    <citation type="submission" date="2019-04" db="EMBL/GenBank/DDBJ databases">
        <authorList>
            <person name="Van Vliet M D."/>
        </authorList>
    </citation>
    <scope>NUCLEOTIDE SEQUENCE [LARGE SCALE GENOMIC DNA]</scope>
    <source>
        <strain evidence="2 3">F1</strain>
    </source>
</reference>
<name>A0A6C2U3A6_PONDE</name>
<dbReference type="AlphaFoldDB" id="A0A6C2U3A6"/>
<protein>
    <recommendedName>
        <fullName evidence="1">DUF302 domain-containing protein</fullName>
    </recommendedName>
</protein>
<dbReference type="Proteomes" id="UP000366872">
    <property type="component" value="Unassembled WGS sequence"/>
</dbReference>
<organism evidence="2 3">
    <name type="scientific">Pontiella desulfatans</name>
    <dbReference type="NCBI Taxonomy" id="2750659"/>
    <lineage>
        <taxon>Bacteria</taxon>
        <taxon>Pseudomonadati</taxon>
        <taxon>Kiritimatiellota</taxon>
        <taxon>Kiritimatiellia</taxon>
        <taxon>Kiritimatiellales</taxon>
        <taxon>Pontiellaceae</taxon>
        <taxon>Pontiella</taxon>
    </lineage>
</organism>
<evidence type="ECO:0000259" key="1">
    <source>
        <dbReference type="Pfam" id="PF03625"/>
    </source>
</evidence>
<gene>
    <name evidence="2" type="ORF">PDESU_03054</name>
</gene>
<accession>A0A6C2U3A6</accession>
<dbReference type="RefSeq" id="WP_136079967.1">
    <property type="nucleotide sequence ID" value="NZ_CAAHFG010000001.1"/>
</dbReference>
<evidence type="ECO:0000313" key="2">
    <source>
        <dbReference type="EMBL" id="VGO14492.1"/>
    </source>
</evidence>
<dbReference type="Pfam" id="PF03625">
    <property type="entry name" value="DUF302"/>
    <property type="match status" value="1"/>
</dbReference>
<feature type="domain" description="DUF302" evidence="1">
    <location>
        <begin position="63"/>
        <end position="122"/>
    </location>
</feature>
<dbReference type="CDD" id="cd14797">
    <property type="entry name" value="DUF302"/>
    <property type="match status" value="1"/>
</dbReference>
<dbReference type="PANTHER" id="PTHR38342">
    <property type="entry name" value="SLR5037 PROTEIN"/>
    <property type="match status" value="1"/>
</dbReference>
<dbReference type="EMBL" id="CAAHFG010000001">
    <property type="protein sequence ID" value="VGO14492.1"/>
    <property type="molecule type" value="Genomic_DNA"/>
</dbReference>
<dbReference type="InterPro" id="IPR035923">
    <property type="entry name" value="TT1751-like_sf"/>
</dbReference>
<proteinExistence type="predicted"/>
<dbReference type="Gene3D" id="3.30.310.70">
    <property type="entry name" value="TT1751-like domain"/>
    <property type="match status" value="1"/>
</dbReference>
<dbReference type="InterPro" id="IPR005180">
    <property type="entry name" value="DUF302"/>
</dbReference>
<dbReference type="PANTHER" id="PTHR38342:SF1">
    <property type="entry name" value="SLR5037 PROTEIN"/>
    <property type="match status" value="1"/>
</dbReference>
<dbReference type="SUPFAM" id="SSF103247">
    <property type="entry name" value="TT1751-like"/>
    <property type="match status" value="1"/>
</dbReference>
<sequence length="152" mass="16426">MKQFVYGAVFGIAVGLVAAALTMPKLMLKEAASPLGYEETIEHIQKKVTDGGWKVSALMRLDKSLAKEGKDVLPVASFKICQPDHAEQILRDDDARFLSVMMPCSIGVYEKADGKTYISTMNSGLMGRLFGGTAQQVMGGAVADETAEFVKF</sequence>
<keyword evidence="3" id="KW-1185">Reference proteome</keyword>